<evidence type="ECO:0000256" key="5">
    <source>
        <dbReference type="HAMAP-Rule" id="MF_00340"/>
    </source>
</evidence>
<dbReference type="InterPro" id="IPR002677">
    <property type="entry name" value="Ribosomal_bL32"/>
</dbReference>
<keyword evidence="3 5" id="KW-0687">Ribonucleoprotein</keyword>
<evidence type="ECO:0000313" key="6">
    <source>
        <dbReference type="EMBL" id="CAA9579165.1"/>
    </source>
</evidence>
<dbReference type="AlphaFoldDB" id="A0A6J4VIS5"/>
<comment type="similarity">
    <text evidence="1 5">Belongs to the bacterial ribosomal protein bL32 family.</text>
</comment>
<dbReference type="Pfam" id="PF01783">
    <property type="entry name" value="Ribosomal_L32p"/>
    <property type="match status" value="1"/>
</dbReference>
<dbReference type="SUPFAM" id="SSF57829">
    <property type="entry name" value="Zn-binding ribosomal proteins"/>
    <property type="match status" value="1"/>
</dbReference>
<gene>
    <name evidence="5" type="primary">rpmF</name>
    <name evidence="6" type="ORF">AVDCRST_MAG33-3411</name>
</gene>
<accession>A0A6J4VIS5</accession>
<evidence type="ECO:0000256" key="2">
    <source>
        <dbReference type="ARBA" id="ARBA00022980"/>
    </source>
</evidence>
<evidence type="ECO:0000256" key="4">
    <source>
        <dbReference type="ARBA" id="ARBA00035178"/>
    </source>
</evidence>
<proteinExistence type="inferred from homology"/>
<dbReference type="PANTHER" id="PTHR35534:SF1">
    <property type="entry name" value="LARGE RIBOSOMAL SUBUNIT PROTEIN BL32"/>
    <property type="match status" value="1"/>
</dbReference>
<protein>
    <recommendedName>
        <fullName evidence="4 5">Large ribosomal subunit protein bL32</fullName>
    </recommendedName>
</protein>
<dbReference type="PANTHER" id="PTHR35534">
    <property type="entry name" value="50S RIBOSOMAL PROTEIN L32"/>
    <property type="match status" value="1"/>
</dbReference>
<dbReference type="GO" id="GO:0006412">
    <property type="term" value="P:translation"/>
    <property type="evidence" value="ECO:0007669"/>
    <property type="project" value="UniProtKB-UniRule"/>
</dbReference>
<dbReference type="EMBL" id="CADCWK010000419">
    <property type="protein sequence ID" value="CAA9579165.1"/>
    <property type="molecule type" value="Genomic_DNA"/>
</dbReference>
<dbReference type="GO" id="GO:0003735">
    <property type="term" value="F:structural constituent of ribosome"/>
    <property type="evidence" value="ECO:0007669"/>
    <property type="project" value="InterPro"/>
</dbReference>
<dbReference type="InterPro" id="IPR011332">
    <property type="entry name" value="Ribosomal_zn-bd"/>
</dbReference>
<name>A0A6J4VIS5_9BACT</name>
<dbReference type="InterPro" id="IPR044957">
    <property type="entry name" value="Ribosomal_bL32_bact"/>
</dbReference>
<dbReference type="GO" id="GO:0015934">
    <property type="term" value="C:large ribosomal subunit"/>
    <property type="evidence" value="ECO:0007669"/>
    <property type="project" value="InterPro"/>
</dbReference>
<organism evidence="6">
    <name type="scientific">uncultured Thermomicrobiales bacterium</name>
    <dbReference type="NCBI Taxonomy" id="1645740"/>
    <lineage>
        <taxon>Bacteria</taxon>
        <taxon>Pseudomonadati</taxon>
        <taxon>Thermomicrobiota</taxon>
        <taxon>Thermomicrobia</taxon>
        <taxon>Thermomicrobiales</taxon>
        <taxon>environmental samples</taxon>
    </lineage>
</organism>
<reference evidence="6" key="1">
    <citation type="submission" date="2020-02" db="EMBL/GenBank/DDBJ databases">
        <authorList>
            <person name="Meier V. D."/>
        </authorList>
    </citation>
    <scope>NUCLEOTIDE SEQUENCE</scope>
    <source>
        <strain evidence="6">AVDCRST_MAG33</strain>
    </source>
</reference>
<sequence length="67" mass="7704">MGALPKQRISSHRRGNRRREQFLKLPQLVTCPHCGENMRSHHVCPSCGFYRGRAVLQIEHSHSEPNA</sequence>
<keyword evidence="2 5" id="KW-0689">Ribosomal protein</keyword>
<evidence type="ECO:0000256" key="3">
    <source>
        <dbReference type="ARBA" id="ARBA00023274"/>
    </source>
</evidence>
<dbReference type="HAMAP" id="MF_00340">
    <property type="entry name" value="Ribosomal_bL32"/>
    <property type="match status" value="1"/>
</dbReference>
<evidence type="ECO:0000256" key="1">
    <source>
        <dbReference type="ARBA" id="ARBA00008560"/>
    </source>
</evidence>
<dbReference type="NCBIfam" id="TIGR01031">
    <property type="entry name" value="rpmF_bact"/>
    <property type="match status" value="1"/>
</dbReference>